<dbReference type="OrthoDB" id="9786548at2"/>
<dbReference type="InterPro" id="IPR001789">
    <property type="entry name" value="Sig_transdc_resp-reg_receiver"/>
</dbReference>
<dbReference type="InterPro" id="IPR036388">
    <property type="entry name" value="WH-like_DNA-bd_sf"/>
</dbReference>
<dbReference type="SUPFAM" id="SSF46785">
    <property type="entry name" value="Winged helix' DNA-binding domain"/>
    <property type="match status" value="1"/>
</dbReference>
<dbReference type="CDD" id="cd00156">
    <property type="entry name" value="REC"/>
    <property type="match status" value="1"/>
</dbReference>
<evidence type="ECO:0000313" key="4">
    <source>
        <dbReference type="Proteomes" id="UP000225379"/>
    </source>
</evidence>
<gene>
    <name evidence="3" type="ORF">CRT60_07485</name>
</gene>
<comment type="caution">
    <text evidence="1">Lacks conserved residue(s) required for the propagation of feature annotation.</text>
</comment>
<sequence length="337" mass="37000">MMRIEIERPLTWPIRPVETSTELVAPGPSILIVGHSLPAADRVRESFLRNGHRIQVTSDIVQALDTLEADASIGVVVVQMAMPHFDGLALVERMQSSVGGRSVQFIILASGAQVGDVVRAMHLKVADFVDDPEDFGRLHGALVRALSMSRTTREAPPHDAALDEAYRHGMAMIAAVKALRERHNSAPPHAFAGTAAPSAPAISVVPMTKAKKPVPIRPESDHERLRALRALQQWQASRDKFFPKDLFEDPCWAMLLDLMTNHLLGKRISVSSLCMASGVAQTTALRRISNLKGCGLIRRVADDQDGRRVFVELTEEGIAAMSRYIEHIQSINPPPFN</sequence>
<feature type="domain" description="Response regulatory" evidence="2">
    <location>
        <begin position="29"/>
        <end position="146"/>
    </location>
</feature>
<reference evidence="4" key="1">
    <citation type="submission" date="2017-10" db="EMBL/GenBank/DDBJ databases">
        <authorList>
            <person name="Kravchenko I.K."/>
            <person name="Grouzdev D.S."/>
        </authorList>
    </citation>
    <scope>NUCLEOTIDE SEQUENCE [LARGE SCALE GENOMIC DNA]</scope>
    <source>
        <strain evidence="4">B2</strain>
    </source>
</reference>
<evidence type="ECO:0000259" key="2">
    <source>
        <dbReference type="PROSITE" id="PS50110"/>
    </source>
</evidence>
<dbReference type="Proteomes" id="UP000225379">
    <property type="component" value="Unassembled WGS sequence"/>
</dbReference>
<dbReference type="Gene3D" id="3.40.50.2300">
    <property type="match status" value="1"/>
</dbReference>
<dbReference type="Pfam" id="PF00072">
    <property type="entry name" value="Response_reg"/>
    <property type="match status" value="1"/>
</dbReference>
<dbReference type="RefSeq" id="WP_098735804.1">
    <property type="nucleotide sequence ID" value="NZ_PDKW01000039.1"/>
</dbReference>
<protein>
    <submittedName>
        <fullName evidence="3">Regulator</fullName>
    </submittedName>
</protein>
<dbReference type="SUPFAM" id="SSF52172">
    <property type="entry name" value="CheY-like"/>
    <property type="match status" value="1"/>
</dbReference>
<dbReference type="GO" id="GO:0000160">
    <property type="term" value="P:phosphorelay signal transduction system"/>
    <property type="evidence" value="ECO:0007669"/>
    <property type="project" value="InterPro"/>
</dbReference>
<dbReference type="PROSITE" id="PS50110">
    <property type="entry name" value="RESPONSE_REGULATORY"/>
    <property type="match status" value="1"/>
</dbReference>
<evidence type="ECO:0000313" key="3">
    <source>
        <dbReference type="EMBL" id="PGH57814.1"/>
    </source>
</evidence>
<comment type="caution">
    <text evidence="3">The sequence shown here is derived from an EMBL/GenBank/DDBJ whole genome shotgun (WGS) entry which is preliminary data.</text>
</comment>
<evidence type="ECO:0000256" key="1">
    <source>
        <dbReference type="PROSITE-ProRule" id="PRU00169"/>
    </source>
</evidence>
<accession>A0A2B8B936</accession>
<name>A0A2B8B936_9PROT</name>
<proteinExistence type="predicted"/>
<dbReference type="Gene3D" id="1.10.10.10">
    <property type="entry name" value="Winged helix-like DNA-binding domain superfamily/Winged helix DNA-binding domain"/>
    <property type="match status" value="1"/>
</dbReference>
<dbReference type="InterPro" id="IPR036390">
    <property type="entry name" value="WH_DNA-bd_sf"/>
</dbReference>
<dbReference type="SMART" id="SM00448">
    <property type="entry name" value="REC"/>
    <property type="match status" value="1"/>
</dbReference>
<dbReference type="EMBL" id="PDKW01000039">
    <property type="protein sequence ID" value="PGH57814.1"/>
    <property type="molecule type" value="Genomic_DNA"/>
</dbReference>
<keyword evidence="4" id="KW-1185">Reference proteome</keyword>
<dbReference type="AlphaFoldDB" id="A0A2B8B936"/>
<dbReference type="InterPro" id="IPR011006">
    <property type="entry name" value="CheY-like_superfamily"/>
</dbReference>
<organism evidence="3 4">
    <name type="scientific">Azospirillum palustre</name>
    <dbReference type="NCBI Taxonomy" id="2044885"/>
    <lineage>
        <taxon>Bacteria</taxon>
        <taxon>Pseudomonadati</taxon>
        <taxon>Pseudomonadota</taxon>
        <taxon>Alphaproteobacteria</taxon>
        <taxon>Rhodospirillales</taxon>
        <taxon>Azospirillaceae</taxon>
        <taxon>Azospirillum</taxon>
    </lineage>
</organism>